<dbReference type="PANTHER" id="PTHR47642:SF5">
    <property type="entry name" value="ATP-DEPENDENT DNA HELICASE"/>
    <property type="match status" value="1"/>
</dbReference>
<evidence type="ECO:0000313" key="1">
    <source>
        <dbReference type="Proteomes" id="UP000504606"/>
    </source>
</evidence>
<reference evidence="2" key="1">
    <citation type="submission" date="2025-08" db="UniProtKB">
        <authorList>
            <consortium name="RefSeq"/>
        </authorList>
    </citation>
    <scope>IDENTIFICATION</scope>
    <source>
        <tissue evidence="2">Whole organism</tissue>
    </source>
</reference>
<dbReference type="InterPro" id="IPR051055">
    <property type="entry name" value="PIF1_helicase"/>
</dbReference>
<dbReference type="SUPFAM" id="SSF52540">
    <property type="entry name" value="P-loop containing nucleoside triphosphate hydrolases"/>
    <property type="match status" value="1"/>
</dbReference>
<dbReference type="PANTHER" id="PTHR47642">
    <property type="entry name" value="ATP-DEPENDENT DNA HELICASE"/>
    <property type="match status" value="1"/>
</dbReference>
<dbReference type="AlphaFoldDB" id="A0A9C6U502"/>
<dbReference type="KEGG" id="foc:127750005"/>
<dbReference type="OrthoDB" id="416437at2759"/>
<gene>
    <name evidence="2" type="primary">LOC127750005</name>
</gene>
<sequence>MGTPIYSEKQPLITDKQGKDLFLDFDKVIELNHVMRQSDASFLNLLDNISTGNITEEDYRKISTRFKLNVPSYERNEYHQAIHLFSEKKEVYVYNYAKLASMKIPGTNNLEAVAKIPAQHNNRTAENGTQEQAKGLQNCIHLFGTVVDILYAEEKSSPQDAPFAIICNFKSYKGPYLDPETKTVPIAALHKSWLGKGNINCTRQQFPLKLAYAITIHKSQGLTLDKMSYREKLAKLNDRTSCSSRSTS</sequence>
<organism evidence="1 2">
    <name type="scientific">Frankliniella occidentalis</name>
    <name type="common">Western flower thrips</name>
    <name type="synonym">Euthrips occidentalis</name>
    <dbReference type="NCBI Taxonomy" id="133901"/>
    <lineage>
        <taxon>Eukaryota</taxon>
        <taxon>Metazoa</taxon>
        <taxon>Ecdysozoa</taxon>
        <taxon>Arthropoda</taxon>
        <taxon>Hexapoda</taxon>
        <taxon>Insecta</taxon>
        <taxon>Pterygota</taxon>
        <taxon>Neoptera</taxon>
        <taxon>Paraneoptera</taxon>
        <taxon>Thysanoptera</taxon>
        <taxon>Terebrantia</taxon>
        <taxon>Thripoidea</taxon>
        <taxon>Thripidae</taxon>
        <taxon>Frankliniella</taxon>
    </lineage>
</organism>
<dbReference type="Proteomes" id="UP000504606">
    <property type="component" value="Unplaced"/>
</dbReference>
<dbReference type="RefSeq" id="XP_052126340.1">
    <property type="nucleotide sequence ID" value="XM_052270380.1"/>
</dbReference>
<evidence type="ECO:0000313" key="2">
    <source>
        <dbReference type="RefSeq" id="XP_052126340.1"/>
    </source>
</evidence>
<keyword evidence="1" id="KW-1185">Reference proteome</keyword>
<proteinExistence type="predicted"/>
<dbReference type="GeneID" id="127750005"/>
<protein>
    <submittedName>
        <fullName evidence="2">Uncharacterized protein LOC127750005</fullName>
    </submittedName>
</protein>
<name>A0A9C6U502_FRAOC</name>
<dbReference type="InterPro" id="IPR027417">
    <property type="entry name" value="P-loop_NTPase"/>
</dbReference>
<accession>A0A9C6U502</accession>